<feature type="domain" description="Calcium-mediated lectin" evidence="1">
    <location>
        <begin position="133"/>
        <end position="241"/>
    </location>
</feature>
<protein>
    <recommendedName>
        <fullName evidence="1">Calcium-mediated lectin domain-containing protein</fullName>
    </recommendedName>
</protein>
<organism evidence="2 3">
    <name type="scientific">Paraburkholderia lacunae</name>
    <dbReference type="NCBI Taxonomy" id="2211104"/>
    <lineage>
        <taxon>Bacteria</taxon>
        <taxon>Pseudomonadati</taxon>
        <taxon>Pseudomonadota</taxon>
        <taxon>Betaproteobacteria</taxon>
        <taxon>Burkholderiales</taxon>
        <taxon>Burkholderiaceae</taxon>
        <taxon>Paraburkholderia</taxon>
    </lineage>
</organism>
<proteinExistence type="predicted"/>
<dbReference type="InterPro" id="IPR010907">
    <property type="entry name" value="Ca-mediated_lectin"/>
</dbReference>
<keyword evidence="3" id="KW-1185">Reference proteome</keyword>
<evidence type="ECO:0000313" key="2">
    <source>
        <dbReference type="EMBL" id="RDK01650.1"/>
    </source>
</evidence>
<dbReference type="Gene3D" id="2.60.120.400">
    <property type="entry name" value="Calcium-mediated lectin"/>
    <property type="match status" value="1"/>
</dbReference>
<reference evidence="3" key="1">
    <citation type="submission" date="2018-05" db="EMBL/GenBank/DDBJ databases">
        <authorList>
            <person name="Feng T."/>
        </authorList>
    </citation>
    <scope>NUCLEOTIDE SEQUENCE [LARGE SCALE GENOMIC DNA]</scope>
    <source>
        <strain evidence="3">S27</strain>
    </source>
</reference>
<evidence type="ECO:0000313" key="3">
    <source>
        <dbReference type="Proteomes" id="UP000254875"/>
    </source>
</evidence>
<dbReference type="InterPro" id="IPR036684">
    <property type="entry name" value="Ca_lectin_sf"/>
</dbReference>
<dbReference type="OrthoDB" id="4351109at2"/>
<evidence type="ECO:0000259" key="1">
    <source>
        <dbReference type="Pfam" id="PF07472"/>
    </source>
</evidence>
<accession>A0A370N7Q0</accession>
<comment type="caution">
    <text evidence="2">The sequence shown here is derived from an EMBL/GenBank/DDBJ whole genome shotgun (WGS) entry which is preliminary data.</text>
</comment>
<name>A0A370N7Q0_9BURK</name>
<dbReference type="EMBL" id="QHKS01000010">
    <property type="protein sequence ID" value="RDK01650.1"/>
    <property type="molecule type" value="Genomic_DNA"/>
</dbReference>
<dbReference type="AlphaFoldDB" id="A0A370N7Q0"/>
<dbReference type="Pfam" id="PF07472">
    <property type="entry name" value="PA-IIL"/>
    <property type="match status" value="1"/>
</dbReference>
<dbReference type="SUPFAM" id="SSF82026">
    <property type="entry name" value="Calcium-mediated lectin"/>
    <property type="match status" value="1"/>
</dbReference>
<sequence>MLEDNEAVVLAAIDGNAPINEIHPVGAVQKNGTSIDAKSKWKIGHTKADGSALNDEGTPLNDGDTIYLLNCGDNGYLDSYDRAGVEGEAYCVFTSSTLPRTYVGNYHTTSWKVIIASAQAGGDGTGGERNGIFNLPPNTAFGVTVLVNSAAVQTVSVFVDDASKPSATFTGSGTNDRNLQTQILNSGKGHVRVIVEANGKQSKLGSRQVDIFQKAYFGLVASEDGTDNDYNDGLVILNWPLG</sequence>
<gene>
    <name evidence="2" type="ORF">DLM46_16455</name>
</gene>
<dbReference type="Proteomes" id="UP000254875">
    <property type="component" value="Unassembled WGS sequence"/>
</dbReference>